<protein>
    <submittedName>
        <fullName evidence="2">Uncharacterized protein</fullName>
    </submittedName>
</protein>
<organism evidence="2 3">
    <name type="scientific">Phyllostomus discolor</name>
    <name type="common">pale spear-nosed bat</name>
    <dbReference type="NCBI Taxonomy" id="89673"/>
    <lineage>
        <taxon>Eukaryota</taxon>
        <taxon>Metazoa</taxon>
        <taxon>Chordata</taxon>
        <taxon>Craniata</taxon>
        <taxon>Vertebrata</taxon>
        <taxon>Euteleostomi</taxon>
        <taxon>Mammalia</taxon>
        <taxon>Eutheria</taxon>
        <taxon>Laurasiatheria</taxon>
        <taxon>Chiroptera</taxon>
        <taxon>Yangochiroptera</taxon>
        <taxon>Phyllostomidae</taxon>
        <taxon>Phyllostominae</taxon>
        <taxon>Phyllostomus</taxon>
    </lineage>
</organism>
<evidence type="ECO:0000313" key="2">
    <source>
        <dbReference type="EMBL" id="KAF6104059.1"/>
    </source>
</evidence>
<dbReference type="Proteomes" id="UP000664940">
    <property type="component" value="Unassembled WGS sequence"/>
</dbReference>
<evidence type="ECO:0000313" key="3">
    <source>
        <dbReference type="Proteomes" id="UP000664940"/>
    </source>
</evidence>
<dbReference type="EMBL" id="JABVXQ010000006">
    <property type="protein sequence ID" value="KAF6104059.1"/>
    <property type="molecule type" value="Genomic_DNA"/>
</dbReference>
<proteinExistence type="predicted"/>
<name>A0A834E522_9CHIR</name>
<sequence>MPGVRGFGELRACGKGRVKKSCIAGGQVGRCRDRNVSVLGERHGGREGGREGGCAWGLGAVGVPRAPRRRASWAGRRLVPGLSLEWRLPGLSLEWWLGNGEGPGSGSVVRDSSNELHVVRGGVAGRSGHGGEEPAPGSSQASWSGLPCIVVGGHCSGGWTA</sequence>
<gene>
    <name evidence="2" type="ORF">HJG60_011108</name>
</gene>
<dbReference type="AlphaFoldDB" id="A0A834E522"/>
<accession>A0A834E522</accession>
<evidence type="ECO:0000256" key="1">
    <source>
        <dbReference type="SAM" id="MobiDB-lite"/>
    </source>
</evidence>
<comment type="caution">
    <text evidence="2">The sequence shown here is derived from an EMBL/GenBank/DDBJ whole genome shotgun (WGS) entry which is preliminary data.</text>
</comment>
<feature type="region of interest" description="Disordered" evidence="1">
    <location>
        <begin position="121"/>
        <end position="142"/>
    </location>
</feature>
<reference evidence="2 3" key="1">
    <citation type="journal article" date="2020" name="Nature">
        <title>Six reference-quality genomes reveal evolution of bat adaptations.</title>
        <authorList>
            <person name="Jebb D."/>
            <person name="Huang Z."/>
            <person name="Pippel M."/>
            <person name="Hughes G.M."/>
            <person name="Lavrichenko K."/>
            <person name="Devanna P."/>
            <person name="Winkler S."/>
            <person name="Jermiin L.S."/>
            <person name="Skirmuntt E.C."/>
            <person name="Katzourakis A."/>
            <person name="Burkitt-Gray L."/>
            <person name="Ray D.A."/>
            <person name="Sullivan K.A.M."/>
            <person name="Roscito J.G."/>
            <person name="Kirilenko B.M."/>
            <person name="Davalos L.M."/>
            <person name="Corthals A.P."/>
            <person name="Power M.L."/>
            <person name="Jones G."/>
            <person name="Ransome R.D."/>
            <person name="Dechmann D.K.N."/>
            <person name="Locatelli A.G."/>
            <person name="Puechmaille S.J."/>
            <person name="Fedrigo O."/>
            <person name="Jarvis E.D."/>
            <person name="Hiller M."/>
            <person name="Vernes S.C."/>
            <person name="Myers E.W."/>
            <person name="Teeling E.C."/>
        </authorList>
    </citation>
    <scope>NUCLEOTIDE SEQUENCE [LARGE SCALE GENOMIC DNA]</scope>
    <source>
        <strain evidence="2">Bat1K_MPI-CBG_1</strain>
    </source>
</reference>